<dbReference type="SUPFAM" id="SSF53328">
    <property type="entry name" value="Formyltransferase"/>
    <property type="match status" value="1"/>
</dbReference>
<feature type="domain" description="Formyl transferase N-terminal" evidence="5">
    <location>
        <begin position="3"/>
        <end position="183"/>
    </location>
</feature>
<dbReference type="Gene3D" id="3.40.50.170">
    <property type="entry name" value="Formyl transferase, N-terminal domain"/>
    <property type="match status" value="1"/>
</dbReference>
<comment type="caution">
    <text evidence="6">The sequence shown here is derived from an EMBL/GenBank/DDBJ whole genome shotgun (WGS) entry which is preliminary data.</text>
</comment>
<reference evidence="6 7" key="1">
    <citation type="submission" date="2020-03" db="EMBL/GenBank/DDBJ databases">
        <title>Genomic Encyclopedia of Type Strains, Phase IV (KMG-IV): sequencing the most valuable type-strain genomes for metagenomic binning, comparative biology and taxonomic classification.</title>
        <authorList>
            <person name="Goeker M."/>
        </authorList>
    </citation>
    <scope>NUCLEOTIDE SEQUENCE [LARGE SCALE GENOMIC DNA]</scope>
    <source>
        <strain evidence="6 7">DSM 19867</strain>
    </source>
</reference>
<keyword evidence="7" id="KW-1185">Reference proteome</keyword>
<evidence type="ECO:0000256" key="3">
    <source>
        <dbReference type="ARBA" id="ARBA00022755"/>
    </source>
</evidence>
<dbReference type="InterPro" id="IPR004607">
    <property type="entry name" value="GART"/>
</dbReference>
<dbReference type="GO" id="GO:0004644">
    <property type="term" value="F:phosphoribosylglycinamide formyltransferase activity"/>
    <property type="evidence" value="ECO:0007669"/>
    <property type="project" value="UniProtKB-UniRule"/>
</dbReference>
<dbReference type="UniPathway" id="UPA00074">
    <property type="reaction ID" value="UER00126"/>
</dbReference>
<comment type="catalytic activity">
    <reaction evidence="4">
        <text>N(1)-(5-phospho-beta-D-ribosyl)glycinamide + (6R)-10-formyltetrahydrofolate = N(2)-formyl-N(1)-(5-phospho-beta-D-ribosyl)glycinamide + (6S)-5,6,7,8-tetrahydrofolate + H(+)</text>
        <dbReference type="Rhea" id="RHEA:15053"/>
        <dbReference type="ChEBI" id="CHEBI:15378"/>
        <dbReference type="ChEBI" id="CHEBI:57453"/>
        <dbReference type="ChEBI" id="CHEBI:143788"/>
        <dbReference type="ChEBI" id="CHEBI:147286"/>
        <dbReference type="ChEBI" id="CHEBI:195366"/>
        <dbReference type="EC" id="2.1.2.2"/>
    </reaction>
</comment>
<dbReference type="PANTHER" id="PTHR43369">
    <property type="entry name" value="PHOSPHORIBOSYLGLYCINAMIDE FORMYLTRANSFERASE"/>
    <property type="match status" value="1"/>
</dbReference>
<evidence type="ECO:0000256" key="4">
    <source>
        <dbReference type="HAMAP-Rule" id="MF_01930"/>
    </source>
</evidence>
<dbReference type="InterPro" id="IPR036477">
    <property type="entry name" value="Formyl_transf_N_sf"/>
</dbReference>
<accession>A0A846MVF3</accession>
<dbReference type="PANTHER" id="PTHR43369:SF2">
    <property type="entry name" value="PHOSPHORIBOSYLGLYCINAMIDE FORMYLTRANSFERASE"/>
    <property type="match status" value="1"/>
</dbReference>
<gene>
    <name evidence="4" type="primary">purN</name>
    <name evidence="6" type="ORF">FHS83_000305</name>
</gene>
<evidence type="ECO:0000313" key="6">
    <source>
        <dbReference type="EMBL" id="NIK86987.1"/>
    </source>
</evidence>
<dbReference type="InterPro" id="IPR002376">
    <property type="entry name" value="Formyl_transf_N"/>
</dbReference>
<dbReference type="RefSeq" id="WP_167080168.1">
    <property type="nucleotide sequence ID" value="NZ_BAAADC010000001.1"/>
</dbReference>
<evidence type="ECO:0000256" key="1">
    <source>
        <dbReference type="ARBA" id="ARBA00005054"/>
    </source>
</evidence>
<feature type="binding site" evidence="4">
    <location>
        <begin position="13"/>
        <end position="15"/>
    </location>
    <ligand>
        <name>N(1)-(5-phospho-beta-D-ribosyl)glycinamide</name>
        <dbReference type="ChEBI" id="CHEBI:143788"/>
    </ligand>
</feature>
<evidence type="ECO:0000313" key="7">
    <source>
        <dbReference type="Proteomes" id="UP000570514"/>
    </source>
</evidence>
<dbReference type="NCBIfam" id="TIGR00639">
    <property type="entry name" value="PurN"/>
    <property type="match status" value="1"/>
</dbReference>
<evidence type="ECO:0000259" key="5">
    <source>
        <dbReference type="Pfam" id="PF00551"/>
    </source>
</evidence>
<organism evidence="6 7">
    <name type="scientific">Rhizomicrobium palustre</name>
    <dbReference type="NCBI Taxonomy" id="189966"/>
    <lineage>
        <taxon>Bacteria</taxon>
        <taxon>Pseudomonadati</taxon>
        <taxon>Pseudomonadota</taxon>
        <taxon>Alphaproteobacteria</taxon>
        <taxon>Micropepsales</taxon>
        <taxon>Micropepsaceae</taxon>
        <taxon>Rhizomicrobium</taxon>
    </lineage>
</organism>
<dbReference type="GO" id="GO:0005829">
    <property type="term" value="C:cytosol"/>
    <property type="evidence" value="ECO:0007669"/>
    <property type="project" value="TreeGrafter"/>
</dbReference>
<keyword evidence="3 4" id="KW-0658">Purine biosynthesis</keyword>
<keyword evidence="2 4" id="KW-0808">Transferase</keyword>
<name>A0A846MVF3_9PROT</name>
<feature type="binding site" evidence="4">
    <location>
        <begin position="91"/>
        <end position="94"/>
    </location>
    <ligand>
        <name>(6R)-10-formyltetrahydrofolate</name>
        <dbReference type="ChEBI" id="CHEBI:195366"/>
    </ligand>
</feature>
<sequence length="201" mass="21506">MKKRVAILISGRGSNMRSLIAAAAAPDSPVEIALVVSNIGSAAGIQFAAEAGIATEIVPHKAFNSREAFDRAVSAHLEETRIDIVCLAGFMRILSDWFATRWMGKLINIHPSLLPLFKGTHVHEQALQAGVRVSGCTVHFVVPELDAGPIIAQAVVPVETGDTPDTLAARVLVEEHKLYPAALRMLAEGKVRLEADRAVFG</sequence>
<dbReference type="CDD" id="cd08645">
    <property type="entry name" value="FMT_core_GART"/>
    <property type="match status" value="1"/>
</dbReference>
<dbReference type="EMBL" id="JAASRM010000001">
    <property type="protein sequence ID" value="NIK86987.1"/>
    <property type="molecule type" value="Genomic_DNA"/>
</dbReference>
<dbReference type="Proteomes" id="UP000570514">
    <property type="component" value="Unassembled WGS sequence"/>
</dbReference>
<dbReference type="EC" id="2.1.2.2" evidence="4"/>
<proteinExistence type="inferred from homology"/>
<comment type="function">
    <text evidence="4">Catalyzes the transfer of a formyl group from 10-formyltetrahydrofolate to 5-phospho-ribosyl-glycinamide (GAR), producing 5-phospho-ribosyl-N-formylglycinamide (FGAR) and tetrahydrofolate.</text>
</comment>
<comment type="pathway">
    <text evidence="1 4">Purine metabolism; IMP biosynthesis via de novo pathway; N(2)-formyl-N(1)-(5-phospho-D-ribosyl)glycinamide from N(1)-(5-phospho-D-ribosyl)glycinamide (10-formyl THF route): step 1/1.</text>
</comment>
<protein>
    <recommendedName>
        <fullName evidence="4">Phosphoribosylglycinamide formyltransferase</fullName>
        <ecNumber evidence="4">2.1.2.2</ecNumber>
    </recommendedName>
    <alternativeName>
        <fullName evidence="4">5'-phosphoribosylglycinamide transformylase</fullName>
    </alternativeName>
    <alternativeName>
        <fullName evidence="4">GAR transformylase</fullName>
        <shortName evidence="4">GART</shortName>
    </alternativeName>
</protein>
<dbReference type="HAMAP" id="MF_01930">
    <property type="entry name" value="PurN"/>
    <property type="match status" value="1"/>
</dbReference>
<feature type="site" description="Raises pKa of active site His" evidence="4">
    <location>
        <position position="146"/>
    </location>
</feature>
<dbReference type="AlphaFoldDB" id="A0A846MVF3"/>
<evidence type="ECO:0000256" key="2">
    <source>
        <dbReference type="ARBA" id="ARBA00022679"/>
    </source>
</evidence>
<feature type="active site" description="Proton donor" evidence="4">
    <location>
        <position position="110"/>
    </location>
</feature>
<feature type="binding site" evidence="4">
    <location>
        <position position="66"/>
    </location>
    <ligand>
        <name>(6R)-10-formyltetrahydrofolate</name>
        <dbReference type="ChEBI" id="CHEBI:195366"/>
    </ligand>
</feature>
<dbReference type="GO" id="GO:0006189">
    <property type="term" value="P:'de novo' IMP biosynthetic process"/>
    <property type="evidence" value="ECO:0007669"/>
    <property type="project" value="UniProtKB-UniRule"/>
</dbReference>
<dbReference type="Pfam" id="PF00551">
    <property type="entry name" value="Formyl_trans_N"/>
    <property type="match status" value="1"/>
</dbReference>
<comment type="similarity">
    <text evidence="4">Belongs to the GART family.</text>
</comment>
<feature type="binding site" evidence="4">
    <location>
        <position position="108"/>
    </location>
    <ligand>
        <name>(6R)-10-formyltetrahydrofolate</name>
        <dbReference type="ChEBI" id="CHEBI:195366"/>
    </ligand>
</feature>